<protein>
    <submittedName>
        <fullName evidence="6">ATP-binding cassette domain-containing protein</fullName>
    </submittedName>
</protein>
<dbReference type="EMBL" id="JAHLFP010000016">
    <property type="protein sequence ID" value="MBU3805709.1"/>
    <property type="molecule type" value="Genomic_DNA"/>
</dbReference>
<gene>
    <name evidence="6" type="ORF">H9882_02260</name>
</gene>
<keyword evidence="2" id="KW-0547">Nucleotide-binding</keyword>
<reference evidence="6" key="2">
    <citation type="submission" date="2021-04" db="EMBL/GenBank/DDBJ databases">
        <authorList>
            <person name="Gilroy R."/>
        </authorList>
    </citation>
    <scope>NUCLEOTIDE SEQUENCE</scope>
    <source>
        <strain evidence="6">B5_2728</strain>
    </source>
</reference>
<keyword evidence="4" id="KW-0472">Membrane</keyword>
<dbReference type="InterPro" id="IPR025699">
    <property type="entry name" value="ABC2_memb-like"/>
</dbReference>
<accession>A0A948T1N7</accession>
<dbReference type="InterPro" id="IPR003439">
    <property type="entry name" value="ABC_transporter-like_ATP-bd"/>
</dbReference>
<feature type="transmembrane region" description="Helical" evidence="4">
    <location>
        <begin position="345"/>
        <end position="367"/>
    </location>
</feature>
<dbReference type="GO" id="GO:0016887">
    <property type="term" value="F:ATP hydrolysis activity"/>
    <property type="evidence" value="ECO:0007669"/>
    <property type="project" value="InterPro"/>
</dbReference>
<evidence type="ECO:0000256" key="2">
    <source>
        <dbReference type="ARBA" id="ARBA00022741"/>
    </source>
</evidence>
<dbReference type="SMART" id="SM00382">
    <property type="entry name" value="AAA"/>
    <property type="match status" value="1"/>
</dbReference>
<dbReference type="InterPro" id="IPR003593">
    <property type="entry name" value="AAA+_ATPase"/>
</dbReference>
<feature type="transmembrane region" description="Helical" evidence="4">
    <location>
        <begin position="305"/>
        <end position="325"/>
    </location>
</feature>
<dbReference type="PROSITE" id="PS50893">
    <property type="entry name" value="ABC_TRANSPORTER_2"/>
    <property type="match status" value="1"/>
</dbReference>
<dbReference type="GO" id="GO:0005524">
    <property type="term" value="F:ATP binding"/>
    <property type="evidence" value="ECO:0007669"/>
    <property type="project" value="UniProtKB-KW"/>
</dbReference>
<dbReference type="Gene3D" id="3.40.50.300">
    <property type="entry name" value="P-loop containing nucleotide triphosphate hydrolases"/>
    <property type="match status" value="1"/>
</dbReference>
<dbReference type="PANTHER" id="PTHR42939">
    <property type="entry name" value="ABC TRANSPORTER ATP-BINDING PROTEIN ALBC-RELATED"/>
    <property type="match status" value="1"/>
</dbReference>
<dbReference type="Pfam" id="PF00005">
    <property type="entry name" value="ABC_tran"/>
    <property type="match status" value="1"/>
</dbReference>
<evidence type="ECO:0000313" key="7">
    <source>
        <dbReference type="Proteomes" id="UP000713596"/>
    </source>
</evidence>
<keyword evidence="4" id="KW-0812">Transmembrane</keyword>
<dbReference type="Proteomes" id="UP000713596">
    <property type="component" value="Unassembled WGS sequence"/>
</dbReference>
<proteinExistence type="predicted"/>
<evidence type="ECO:0000256" key="3">
    <source>
        <dbReference type="ARBA" id="ARBA00022840"/>
    </source>
</evidence>
<dbReference type="InterPro" id="IPR051782">
    <property type="entry name" value="ABC_Transporter_VariousFunc"/>
</dbReference>
<dbReference type="Pfam" id="PF13346">
    <property type="entry name" value="ABC2_membrane_5"/>
    <property type="match status" value="1"/>
</dbReference>
<reference evidence="6" key="1">
    <citation type="journal article" date="2021" name="PeerJ">
        <title>Extensive microbial diversity within the chicken gut microbiome revealed by metagenomics and culture.</title>
        <authorList>
            <person name="Gilroy R."/>
            <person name="Ravi A."/>
            <person name="Getino M."/>
            <person name="Pursley I."/>
            <person name="Horton D.L."/>
            <person name="Alikhan N.F."/>
            <person name="Baker D."/>
            <person name="Gharbi K."/>
            <person name="Hall N."/>
            <person name="Watson M."/>
            <person name="Adriaenssens E.M."/>
            <person name="Foster-Nyarko E."/>
            <person name="Jarju S."/>
            <person name="Secka A."/>
            <person name="Antonio M."/>
            <person name="Oren A."/>
            <person name="Chaudhuri R.R."/>
            <person name="La Ragione R."/>
            <person name="Hildebrand F."/>
            <person name="Pallen M.J."/>
        </authorList>
    </citation>
    <scope>NUCLEOTIDE SEQUENCE</scope>
    <source>
        <strain evidence="6">B5_2728</strain>
    </source>
</reference>
<keyword evidence="3 6" id="KW-0067">ATP-binding</keyword>
<evidence type="ECO:0000256" key="1">
    <source>
        <dbReference type="ARBA" id="ARBA00022448"/>
    </source>
</evidence>
<dbReference type="SUPFAM" id="SSF52540">
    <property type="entry name" value="P-loop containing nucleoside triphosphate hydrolases"/>
    <property type="match status" value="1"/>
</dbReference>
<organism evidence="6 7">
    <name type="scientific">Candidatus Allofournierella pullistercoris</name>
    <dbReference type="NCBI Taxonomy" id="2838597"/>
    <lineage>
        <taxon>Bacteria</taxon>
        <taxon>Bacillati</taxon>
        <taxon>Bacillota</taxon>
        <taxon>Clostridia</taxon>
        <taxon>Eubacteriales</taxon>
        <taxon>Oscillospiraceae</taxon>
        <taxon>Allofournierella</taxon>
    </lineage>
</organism>
<evidence type="ECO:0000256" key="4">
    <source>
        <dbReference type="SAM" id="Phobius"/>
    </source>
</evidence>
<feature type="transmembrane region" description="Helical" evidence="4">
    <location>
        <begin position="270"/>
        <end position="296"/>
    </location>
</feature>
<feature type="domain" description="ABC transporter" evidence="5">
    <location>
        <begin position="2"/>
        <end position="228"/>
    </location>
</feature>
<evidence type="ECO:0000313" key="6">
    <source>
        <dbReference type="EMBL" id="MBU3805709.1"/>
    </source>
</evidence>
<comment type="caution">
    <text evidence="6">The sequence shown here is derived from an EMBL/GenBank/DDBJ whole genome shotgun (WGS) entry which is preliminary data.</text>
</comment>
<dbReference type="AlphaFoldDB" id="A0A948T1N7"/>
<dbReference type="InterPro" id="IPR027417">
    <property type="entry name" value="P-loop_NTPase"/>
</dbReference>
<feature type="transmembrane region" description="Helical" evidence="4">
    <location>
        <begin position="237"/>
        <end position="258"/>
    </location>
</feature>
<keyword evidence="1" id="KW-0813">Transport</keyword>
<sequence>MNNTIEISGSRKQYKNFLLDDISFSVPAGFVCGFIGENGAGKTTTLKLILGMAMKDGGSIKLFGKPADDASLKEDIGVLFEQPYYQEDWTPIDLEKAMRPFYKKWSSTAFHEYLKRFSLDPKQKYKTMSRGMKMKLGMAVTLAHDAKLLLLDEPTSGLDPVGRDEMLEIFRDYMVQEGRTIFFSTHITSDLEKIADYITYIKNGKILYSGLQDDKGDLNKLYLTLPVTRSSVVPGRYALSIGMGLIGLVTGIPLALLADRFSMSHYYGPIAWFLPVITISYLLFSVFNLCMFPVLFRLGYSKGKFWGMLVPIALFSMLYGVWVILSSLPGNGTLLFDGLEYARQHMLLVNGGMTLVATLILLGSFLLSKRLYAKREF</sequence>
<dbReference type="CDD" id="cd03230">
    <property type="entry name" value="ABC_DR_subfamily_A"/>
    <property type="match status" value="1"/>
</dbReference>
<name>A0A948T1N7_9FIRM</name>
<keyword evidence="4" id="KW-1133">Transmembrane helix</keyword>
<evidence type="ECO:0000259" key="5">
    <source>
        <dbReference type="PROSITE" id="PS50893"/>
    </source>
</evidence>
<dbReference type="PANTHER" id="PTHR42939:SF3">
    <property type="entry name" value="ABC TRANSPORTER ATP-BINDING COMPONENT"/>
    <property type="match status" value="1"/>
</dbReference>